<evidence type="ECO:0000313" key="3">
    <source>
        <dbReference type="Proteomes" id="UP000499080"/>
    </source>
</evidence>
<reference evidence="2 3" key="1">
    <citation type="journal article" date="2019" name="Sci. Rep.">
        <title>Orb-weaving spider Araneus ventricosus genome elucidates the spidroin gene catalogue.</title>
        <authorList>
            <person name="Kono N."/>
            <person name="Nakamura H."/>
            <person name="Ohtoshi R."/>
            <person name="Moran D.A.P."/>
            <person name="Shinohara A."/>
            <person name="Yoshida Y."/>
            <person name="Fujiwara M."/>
            <person name="Mori M."/>
            <person name="Tomita M."/>
            <person name="Arakawa K."/>
        </authorList>
    </citation>
    <scope>NUCLEOTIDE SEQUENCE [LARGE SCALE GENOMIC DNA]</scope>
</reference>
<gene>
    <name evidence="2" type="ORF">AVEN_144142_1</name>
</gene>
<sequence>MSQFFECVDDRKLSFILSCGHRVHVEEAVKLMHFKLCPVCHRILKTGDILVLVDYLREDGFFYQNGQEAKVCEMNLSERKRKNTAELSPAKRLRRARLSIETLRGCMEGAMSSNNDHLEESSEEVDDSLEYSPPSPYYIPSDSGEDDD</sequence>
<evidence type="ECO:0000313" key="2">
    <source>
        <dbReference type="EMBL" id="GBM34824.1"/>
    </source>
</evidence>
<comment type="caution">
    <text evidence="2">The sequence shown here is derived from an EMBL/GenBank/DDBJ whole genome shotgun (WGS) entry which is preliminary data.</text>
</comment>
<dbReference type="Proteomes" id="UP000499080">
    <property type="component" value="Unassembled WGS sequence"/>
</dbReference>
<feature type="region of interest" description="Disordered" evidence="1">
    <location>
        <begin position="108"/>
        <end position="148"/>
    </location>
</feature>
<proteinExistence type="predicted"/>
<accession>A0A4Y2F424</accession>
<evidence type="ECO:0008006" key="4">
    <source>
        <dbReference type="Google" id="ProtNLM"/>
    </source>
</evidence>
<evidence type="ECO:0000256" key="1">
    <source>
        <dbReference type="SAM" id="MobiDB-lite"/>
    </source>
</evidence>
<keyword evidence="3" id="KW-1185">Reference proteome</keyword>
<name>A0A4Y2F424_ARAVE</name>
<dbReference type="EMBL" id="BGPR01172209">
    <property type="protein sequence ID" value="GBM34824.1"/>
    <property type="molecule type" value="Genomic_DNA"/>
</dbReference>
<protein>
    <recommendedName>
        <fullName evidence="4">RING-type domain-containing protein</fullName>
    </recommendedName>
</protein>
<dbReference type="SUPFAM" id="SSF57850">
    <property type="entry name" value="RING/U-box"/>
    <property type="match status" value="1"/>
</dbReference>
<dbReference type="AlphaFoldDB" id="A0A4Y2F424"/>
<organism evidence="2 3">
    <name type="scientific">Araneus ventricosus</name>
    <name type="common">Orbweaver spider</name>
    <name type="synonym">Epeira ventricosa</name>
    <dbReference type="NCBI Taxonomy" id="182803"/>
    <lineage>
        <taxon>Eukaryota</taxon>
        <taxon>Metazoa</taxon>
        <taxon>Ecdysozoa</taxon>
        <taxon>Arthropoda</taxon>
        <taxon>Chelicerata</taxon>
        <taxon>Arachnida</taxon>
        <taxon>Araneae</taxon>
        <taxon>Araneomorphae</taxon>
        <taxon>Entelegynae</taxon>
        <taxon>Araneoidea</taxon>
        <taxon>Araneidae</taxon>
        <taxon>Araneus</taxon>
    </lineage>
</organism>